<dbReference type="PANTHER" id="PTHR37611:SF4">
    <property type="entry name" value="OS06G0538400 PROTEIN"/>
    <property type="match status" value="1"/>
</dbReference>
<gene>
    <name evidence="2" type="ORF">PVAP13_4KG248900</name>
</gene>
<dbReference type="OrthoDB" id="691231at2759"/>
<keyword evidence="3" id="KW-1185">Reference proteome</keyword>
<evidence type="ECO:0000313" key="2">
    <source>
        <dbReference type="EMBL" id="KAG2612087.1"/>
    </source>
</evidence>
<organism evidence="2 3">
    <name type="scientific">Panicum virgatum</name>
    <name type="common">Blackwell switchgrass</name>
    <dbReference type="NCBI Taxonomy" id="38727"/>
    <lineage>
        <taxon>Eukaryota</taxon>
        <taxon>Viridiplantae</taxon>
        <taxon>Streptophyta</taxon>
        <taxon>Embryophyta</taxon>
        <taxon>Tracheophyta</taxon>
        <taxon>Spermatophyta</taxon>
        <taxon>Magnoliopsida</taxon>
        <taxon>Liliopsida</taxon>
        <taxon>Poales</taxon>
        <taxon>Poaceae</taxon>
        <taxon>PACMAD clade</taxon>
        <taxon>Panicoideae</taxon>
        <taxon>Panicodae</taxon>
        <taxon>Paniceae</taxon>
        <taxon>Panicinae</taxon>
        <taxon>Panicum</taxon>
        <taxon>Panicum sect. Hiantes</taxon>
    </lineage>
</organism>
<evidence type="ECO:0000313" key="3">
    <source>
        <dbReference type="Proteomes" id="UP000823388"/>
    </source>
</evidence>
<accession>A0A8T0TPS7</accession>
<reference evidence="2 3" key="1">
    <citation type="submission" date="2020-05" db="EMBL/GenBank/DDBJ databases">
        <title>WGS assembly of Panicum virgatum.</title>
        <authorList>
            <person name="Lovell J.T."/>
            <person name="Jenkins J."/>
            <person name="Shu S."/>
            <person name="Juenger T.E."/>
            <person name="Schmutz J."/>
        </authorList>
    </citation>
    <scope>NUCLEOTIDE SEQUENCE [LARGE SCALE GENOMIC DNA]</scope>
    <source>
        <strain evidence="3">cv. AP13</strain>
    </source>
</reference>
<comment type="caution">
    <text evidence="2">The sequence shown here is derived from an EMBL/GenBank/DDBJ whole genome shotgun (WGS) entry which is preliminary data.</text>
</comment>
<dbReference type="PANTHER" id="PTHR37611">
    <property type="entry name" value="VIRUS-SPECIFIC-SIGNALING-PATHWAY REGULATED PROTEIN-RELATED"/>
    <property type="match status" value="1"/>
</dbReference>
<evidence type="ECO:0000256" key="1">
    <source>
        <dbReference type="SAM" id="MobiDB-lite"/>
    </source>
</evidence>
<feature type="region of interest" description="Disordered" evidence="1">
    <location>
        <begin position="81"/>
        <end position="106"/>
    </location>
</feature>
<sequence length="185" mass="19368">MDRQSAMQGGSAGAGSGAAVHEWFNDSAGGQPAEQAAVVDGAFLMDLLEDASSAADQAPEDVDDRLSRVIRSLEAEIGGSGGAAPLAPADGRSTAEHVPAGDVGSEGLEEECALSDDLYSAPGTCVAEVPFEYCWTEVPLAVGHDMGGLYVDGDGLVVGYEFREQCYYGYNDSPHVEREYSPLWE</sequence>
<proteinExistence type="predicted"/>
<dbReference type="AlphaFoldDB" id="A0A8T0TPS7"/>
<name>A0A8T0TPS7_PANVG</name>
<dbReference type="Proteomes" id="UP000823388">
    <property type="component" value="Chromosome 4K"/>
</dbReference>
<dbReference type="EMBL" id="CM029043">
    <property type="protein sequence ID" value="KAG2612087.1"/>
    <property type="molecule type" value="Genomic_DNA"/>
</dbReference>
<protein>
    <submittedName>
        <fullName evidence="2">Uncharacterized protein</fullName>
    </submittedName>
</protein>